<name>A0ABS4RH99_9BACI</name>
<evidence type="ECO:0000313" key="5">
    <source>
        <dbReference type="EMBL" id="MBP2242275.1"/>
    </source>
</evidence>
<evidence type="ECO:0000259" key="4">
    <source>
        <dbReference type="Pfam" id="PF25990"/>
    </source>
</evidence>
<reference evidence="5 6" key="1">
    <citation type="submission" date="2021-03" db="EMBL/GenBank/DDBJ databases">
        <title>Genomic Encyclopedia of Type Strains, Phase IV (KMG-IV): sequencing the most valuable type-strain genomes for metagenomic binning, comparative biology and taxonomic classification.</title>
        <authorList>
            <person name="Goeker M."/>
        </authorList>
    </citation>
    <scope>NUCLEOTIDE SEQUENCE [LARGE SCALE GENOMIC DNA]</scope>
    <source>
        <strain evidence="5 6">DSM 26675</strain>
    </source>
</reference>
<dbReference type="InterPro" id="IPR058627">
    <property type="entry name" value="MdtA-like_C"/>
</dbReference>
<organism evidence="5 6">
    <name type="scientific">Cytobacillus eiseniae</name>
    <dbReference type="NCBI Taxonomy" id="762947"/>
    <lineage>
        <taxon>Bacteria</taxon>
        <taxon>Bacillati</taxon>
        <taxon>Bacillota</taxon>
        <taxon>Bacilli</taxon>
        <taxon>Bacillales</taxon>
        <taxon>Bacillaceae</taxon>
        <taxon>Cytobacillus</taxon>
    </lineage>
</organism>
<protein>
    <submittedName>
        <fullName evidence="5">HlyD family secretion protein</fullName>
    </submittedName>
</protein>
<dbReference type="InterPro" id="IPR058639">
    <property type="entry name" value="BSH_YknX-like"/>
</dbReference>
<feature type="domain" description="Multidrug resistance protein MdtA-like C-terminal permuted SH3" evidence="2">
    <location>
        <begin position="301"/>
        <end position="356"/>
    </location>
</feature>
<keyword evidence="1" id="KW-0175">Coiled coil</keyword>
<dbReference type="RefSeq" id="WP_066397919.1">
    <property type="nucleotide sequence ID" value="NZ_JAGIKZ010000017.1"/>
</dbReference>
<feature type="coiled-coil region" evidence="1">
    <location>
        <begin position="97"/>
        <end position="131"/>
    </location>
</feature>
<dbReference type="InterPro" id="IPR058636">
    <property type="entry name" value="Beta-barrel_YknX"/>
</dbReference>
<dbReference type="Pfam" id="PF25967">
    <property type="entry name" value="RND-MFP_C"/>
    <property type="match status" value="1"/>
</dbReference>
<dbReference type="Proteomes" id="UP001519293">
    <property type="component" value="Unassembled WGS sequence"/>
</dbReference>
<dbReference type="Pfam" id="PF25984">
    <property type="entry name" value="BSH_YknX"/>
    <property type="match status" value="1"/>
</dbReference>
<gene>
    <name evidence="5" type="ORF">J2Z40_002849</name>
</gene>
<keyword evidence="6" id="KW-1185">Reference proteome</keyword>
<evidence type="ECO:0000259" key="2">
    <source>
        <dbReference type="Pfam" id="PF25967"/>
    </source>
</evidence>
<feature type="domain" description="YknX-like barrel-sandwich hybrid" evidence="3">
    <location>
        <begin position="65"/>
        <end position="201"/>
    </location>
</feature>
<dbReference type="PANTHER" id="PTHR30469:SF33">
    <property type="entry name" value="SLR1207 PROTEIN"/>
    <property type="match status" value="1"/>
</dbReference>
<proteinExistence type="predicted"/>
<dbReference type="EMBL" id="JAGIKZ010000017">
    <property type="protein sequence ID" value="MBP2242275.1"/>
    <property type="molecule type" value="Genomic_DNA"/>
</dbReference>
<feature type="domain" description="YknX-like beta-barrel" evidence="4">
    <location>
        <begin position="218"/>
        <end position="293"/>
    </location>
</feature>
<dbReference type="Pfam" id="PF25990">
    <property type="entry name" value="Beta-barrel_YknX"/>
    <property type="match status" value="1"/>
</dbReference>
<sequence>MRKHISKLLLGASCLLIAGNIYLIMKTGSKIERSAFVDQYSLAQKQDIKETLHKEGVVSPADQSHYYYDEKMGSFKQFFVKKGDEVTIGSPLYEYISSDIEADRARMEAEIRKIENEIMAIENHISELIRYRDSLIFEEEEKAEGRTILHSVDQDIYEKELQAEMLVSAAEKYEQELELIHASEGKLTVFSEYDGIVSDVDIGLGNPLITINSHMPTIQGVFNEEERLQAEVGMLAVIVSDLIKEKWEGTLQAVDSLPADSTVKKEASEYPFAIELAEHAPQELLQGSHVKMTLITKEVKDAIMVPKESIARKKKKSFVWVITASGRLDEREIQTGIQSGYQVQITSGVEAGEWIVSHSNSVQKGEGPTIITPLHPAKLELSSMKAMGKRQTAKYLAKGMLSR</sequence>
<dbReference type="PANTHER" id="PTHR30469">
    <property type="entry name" value="MULTIDRUG RESISTANCE PROTEIN MDTA"/>
    <property type="match status" value="1"/>
</dbReference>
<dbReference type="Gene3D" id="2.40.420.20">
    <property type="match status" value="1"/>
</dbReference>
<evidence type="ECO:0000256" key="1">
    <source>
        <dbReference type="SAM" id="Coils"/>
    </source>
</evidence>
<accession>A0ABS4RH99</accession>
<comment type="caution">
    <text evidence="5">The sequence shown here is derived from an EMBL/GenBank/DDBJ whole genome shotgun (WGS) entry which is preliminary data.</text>
</comment>
<evidence type="ECO:0000313" key="6">
    <source>
        <dbReference type="Proteomes" id="UP001519293"/>
    </source>
</evidence>
<evidence type="ECO:0000259" key="3">
    <source>
        <dbReference type="Pfam" id="PF25984"/>
    </source>
</evidence>